<comment type="caution">
    <text evidence="4">The sequence shown here is derived from an EMBL/GenBank/DDBJ whole genome shotgun (WGS) entry which is preliminary data.</text>
</comment>
<organism evidence="4 5">
    <name type="scientific">candidate division MSBL1 archaeon SCGC-AAA259A05</name>
    <dbReference type="NCBI Taxonomy" id="1698259"/>
    <lineage>
        <taxon>Archaea</taxon>
        <taxon>Methanobacteriati</taxon>
        <taxon>Methanobacteriota</taxon>
        <taxon>candidate division MSBL1</taxon>
    </lineage>
</organism>
<keyword evidence="2" id="KW-1133">Transmembrane helix</keyword>
<feature type="compositionally biased region" description="Basic and acidic residues" evidence="1">
    <location>
        <begin position="86"/>
        <end position="106"/>
    </location>
</feature>
<keyword evidence="5" id="KW-1185">Reference proteome</keyword>
<dbReference type="SMART" id="SM00959">
    <property type="entry name" value="Rho_N"/>
    <property type="match status" value="1"/>
</dbReference>
<feature type="region of interest" description="Disordered" evidence="1">
    <location>
        <begin position="52"/>
        <end position="106"/>
    </location>
</feature>
<feature type="compositionally biased region" description="Acidic residues" evidence="1">
    <location>
        <begin position="54"/>
        <end position="80"/>
    </location>
</feature>
<feature type="domain" description="Rho termination factor-like N-terminal" evidence="3">
    <location>
        <begin position="7"/>
        <end position="49"/>
    </location>
</feature>
<feature type="transmembrane region" description="Helical" evidence="2">
    <location>
        <begin position="115"/>
        <end position="136"/>
    </location>
</feature>
<reference evidence="4 5" key="1">
    <citation type="journal article" date="2016" name="Sci. Rep.">
        <title>Metabolic traits of an uncultured archaeal lineage -MSBL1- from brine pools of the Red Sea.</title>
        <authorList>
            <person name="Mwirichia R."/>
            <person name="Alam I."/>
            <person name="Rashid M."/>
            <person name="Vinu M."/>
            <person name="Ba-Alawi W."/>
            <person name="Anthony Kamau A."/>
            <person name="Kamanda Ngugi D."/>
            <person name="Goker M."/>
            <person name="Klenk H.P."/>
            <person name="Bajic V."/>
            <person name="Stingl U."/>
        </authorList>
    </citation>
    <scope>NUCLEOTIDE SEQUENCE [LARGE SCALE GENOMIC DNA]</scope>
    <source>
        <strain evidence="4">SCGC-AAA259A05</strain>
    </source>
</reference>
<dbReference type="InterPro" id="IPR011112">
    <property type="entry name" value="Rho-like_N"/>
</dbReference>
<protein>
    <recommendedName>
        <fullName evidence="3">Rho termination factor-like N-terminal domain-containing protein</fullName>
    </recommendedName>
</protein>
<dbReference type="InterPro" id="IPR036269">
    <property type="entry name" value="Rho_N_sf"/>
</dbReference>
<sequence>MPTKKELLEEKTVKELKEMAREKNLSGYSNLRKSELIDMIAENYKKSEVKTWPEIEEEVEETEEPQEEEPEEIVEEEEISGIEPVETAKPEEKLGEVSKPRGPREEPKFFKRTKIGAIIVLIIVVIILILWAGGYLP</sequence>
<evidence type="ECO:0000313" key="4">
    <source>
        <dbReference type="EMBL" id="KXA89649.1"/>
    </source>
</evidence>
<accession>A0A133U620</accession>
<dbReference type="SUPFAM" id="SSF68912">
    <property type="entry name" value="Rho N-terminal domain-like"/>
    <property type="match status" value="1"/>
</dbReference>
<keyword evidence="2" id="KW-0812">Transmembrane</keyword>
<dbReference type="Gene3D" id="1.10.720.10">
    <property type="match status" value="1"/>
</dbReference>
<dbReference type="EMBL" id="LHXJ01000069">
    <property type="protein sequence ID" value="KXA89649.1"/>
    <property type="molecule type" value="Genomic_DNA"/>
</dbReference>
<gene>
    <name evidence="4" type="ORF">AKJ57_05025</name>
</gene>
<proteinExistence type="predicted"/>
<dbReference type="GO" id="GO:0006353">
    <property type="term" value="P:DNA-templated transcription termination"/>
    <property type="evidence" value="ECO:0007669"/>
    <property type="project" value="InterPro"/>
</dbReference>
<dbReference type="Pfam" id="PF07498">
    <property type="entry name" value="Rho_N"/>
    <property type="match status" value="1"/>
</dbReference>
<dbReference type="AlphaFoldDB" id="A0A133U620"/>
<dbReference type="Proteomes" id="UP000070163">
    <property type="component" value="Unassembled WGS sequence"/>
</dbReference>
<evidence type="ECO:0000313" key="5">
    <source>
        <dbReference type="Proteomes" id="UP000070163"/>
    </source>
</evidence>
<name>A0A133U620_9EURY</name>
<evidence type="ECO:0000256" key="1">
    <source>
        <dbReference type="SAM" id="MobiDB-lite"/>
    </source>
</evidence>
<evidence type="ECO:0000256" key="2">
    <source>
        <dbReference type="SAM" id="Phobius"/>
    </source>
</evidence>
<evidence type="ECO:0000259" key="3">
    <source>
        <dbReference type="SMART" id="SM00959"/>
    </source>
</evidence>
<keyword evidence="2" id="KW-0472">Membrane</keyword>